<gene>
    <name evidence="8" type="ORF">EDC35_105283</name>
</gene>
<dbReference type="NCBIfam" id="TIGR01932">
    <property type="entry name" value="hflC"/>
    <property type="match status" value="1"/>
</dbReference>
<keyword evidence="8" id="KW-0378">Hydrolase</keyword>
<dbReference type="InterPro" id="IPR010200">
    <property type="entry name" value="HflC"/>
</dbReference>
<evidence type="ECO:0000256" key="4">
    <source>
        <dbReference type="ARBA" id="ARBA00022989"/>
    </source>
</evidence>
<keyword evidence="5" id="KW-0472">Membrane</keyword>
<dbReference type="SUPFAM" id="SSF117892">
    <property type="entry name" value="Band 7/SPFH domain"/>
    <property type="match status" value="1"/>
</dbReference>
<dbReference type="InterPro" id="IPR001972">
    <property type="entry name" value="Stomatin_HflK_fam"/>
</dbReference>
<dbReference type="RefSeq" id="WP_132977439.1">
    <property type="nucleotide sequence ID" value="NZ_SMAO01000005.1"/>
</dbReference>
<dbReference type="CDD" id="cd03405">
    <property type="entry name" value="SPFH_HflC"/>
    <property type="match status" value="1"/>
</dbReference>
<evidence type="ECO:0000313" key="8">
    <source>
        <dbReference type="EMBL" id="TCT20839.1"/>
    </source>
</evidence>
<dbReference type="PANTHER" id="PTHR42911:SF1">
    <property type="entry name" value="MODULATOR OF FTSH PROTEASE HFLC"/>
    <property type="match status" value="1"/>
</dbReference>
<keyword evidence="9" id="KW-1185">Reference proteome</keyword>
<dbReference type="OrthoDB" id="9812991at2"/>
<evidence type="ECO:0000313" key="9">
    <source>
        <dbReference type="Proteomes" id="UP000295717"/>
    </source>
</evidence>
<dbReference type="GO" id="GO:0008233">
    <property type="term" value="F:peptidase activity"/>
    <property type="evidence" value="ECO:0007669"/>
    <property type="project" value="UniProtKB-KW"/>
</dbReference>
<dbReference type="GO" id="GO:0006508">
    <property type="term" value="P:proteolysis"/>
    <property type="evidence" value="ECO:0007669"/>
    <property type="project" value="UniProtKB-KW"/>
</dbReference>
<dbReference type="GO" id="GO:0016020">
    <property type="term" value="C:membrane"/>
    <property type="evidence" value="ECO:0007669"/>
    <property type="project" value="UniProtKB-SubCell"/>
</dbReference>
<reference evidence="8 9" key="1">
    <citation type="submission" date="2019-03" db="EMBL/GenBank/DDBJ databases">
        <title>Genomic Encyclopedia of Type Strains, Phase IV (KMG-IV): sequencing the most valuable type-strain genomes for metagenomic binning, comparative biology and taxonomic classification.</title>
        <authorList>
            <person name="Goeker M."/>
        </authorList>
    </citation>
    <scope>NUCLEOTIDE SEQUENCE [LARGE SCALE GENOMIC DNA]</scope>
    <source>
        <strain evidence="8 9">DSM 13587</strain>
    </source>
</reference>
<keyword evidence="4" id="KW-1133">Transmembrane helix</keyword>
<comment type="caution">
    <text evidence="8">The sequence shown here is derived from an EMBL/GenBank/DDBJ whole genome shotgun (WGS) entry which is preliminary data.</text>
</comment>
<accession>A0A4R3N2E6</accession>
<evidence type="ECO:0000256" key="5">
    <source>
        <dbReference type="ARBA" id="ARBA00023136"/>
    </source>
</evidence>
<feature type="domain" description="Band 7" evidence="7">
    <location>
        <begin position="24"/>
        <end position="187"/>
    </location>
</feature>
<dbReference type="SMART" id="SM00244">
    <property type="entry name" value="PHB"/>
    <property type="match status" value="1"/>
</dbReference>
<dbReference type="PANTHER" id="PTHR42911">
    <property type="entry name" value="MODULATOR OF FTSH PROTEASE HFLC"/>
    <property type="match status" value="1"/>
</dbReference>
<evidence type="ECO:0000256" key="6">
    <source>
        <dbReference type="PIRNR" id="PIRNR005651"/>
    </source>
</evidence>
<name>A0A4R3N2E6_9GAMM</name>
<dbReference type="PRINTS" id="PR00721">
    <property type="entry name" value="STOMATIN"/>
</dbReference>
<keyword evidence="8" id="KW-0645">Protease</keyword>
<dbReference type="InterPro" id="IPR001107">
    <property type="entry name" value="Band_7"/>
</dbReference>
<dbReference type="Pfam" id="PF01145">
    <property type="entry name" value="Band_7"/>
    <property type="match status" value="1"/>
</dbReference>
<dbReference type="AlphaFoldDB" id="A0A4R3N2E6"/>
<organism evidence="8 9">
    <name type="scientific">Thiobaca trueperi</name>
    <dbReference type="NCBI Taxonomy" id="127458"/>
    <lineage>
        <taxon>Bacteria</taxon>
        <taxon>Pseudomonadati</taxon>
        <taxon>Pseudomonadota</taxon>
        <taxon>Gammaproteobacteria</taxon>
        <taxon>Chromatiales</taxon>
        <taxon>Chromatiaceae</taxon>
        <taxon>Thiobaca</taxon>
    </lineage>
</organism>
<sequence length="303" mass="34796">MAQPNNLKTLLPVGLASLVLFFYAFTFVVQEYEVAIKLRLGEIVSDDYRPGIHFKIPLINQIKTFDRRIQTLDSQPERFLTIEKKDVIVDSYAKWRIANAAQFYRSTGGNSARTSRLLSERINTSLRDEFGKRTIQEVVSDDRLALMQILTNEVNTNAGDLGVEVIDIRVKKIDLPPEVSESVYQRMRAERERVARDLRAKGSEAAERIRADADRQRTVTIAEAYRESEQIRGEGDARASAIYAEAFNQDPAFYAFYRSLNAYRTTFSKGGDMMVLQPDSDFFRFFREPSGEPWGAFKERFSR</sequence>
<comment type="subcellular location">
    <subcellularLocation>
        <location evidence="1">Membrane</location>
        <topology evidence="1">Single-pass membrane protein</topology>
    </subcellularLocation>
</comment>
<evidence type="ECO:0000256" key="3">
    <source>
        <dbReference type="ARBA" id="ARBA00022692"/>
    </source>
</evidence>
<evidence type="ECO:0000259" key="7">
    <source>
        <dbReference type="SMART" id="SM00244"/>
    </source>
</evidence>
<evidence type="ECO:0000256" key="1">
    <source>
        <dbReference type="ARBA" id="ARBA00004167"/>
    </source>
</evidence>
<comment type="similarity">
    <text evidence="2 6">Belongs to the band 7/mec-2 family. HflC subfamily.</text>
</comment>
<dbReference type="EMBL" id="SMAO01000005">
    <property type="protein sequence ID" value="TCT20839.1"/>
    <property type="molecule type" value="Genomic_DNA"/>
</dbReference>
<dbReference type="InterPro" id="IPR036013">
    <property type="entry name" value="Band_7/SPFH_dom_sf"/>
</dbReference>
<protein>
    <recommendedName>
        <fullName evidence="6">Protein HflC</fullName>
    </recommendedName>
</protein>
<dbReference type="Gene3D" id="3.30.479.30">
    <property type="entry name" value="Band 7 domain"/>
    <property type="match status" value="1"/>
</dbReference>
<keyword evidence="3" id="KW-0812">Transmembrane</keyword>
<comment type="function">
    <text evidence="6">HflC and HflK could regulate a protease.</text>
</comment>
<proteinExistence type="inferred from homology"/>
<evidence type="ECO:0000256" key="2">
    <source>
        <dbReference type="ARBA" id="ARBA00007862"/>
    </source>
</evidence>
<dbReference type="PIRSF" id="PIRSF005651">
    <property type="entry name" value="HflC"/>
    <property type="match status" value="1"/>
</dbReference>
<dbReference type="Proteomes" id="UP000295717">
    <property type="component" value="Unassembled WGS sequence"/>
</dbReference>